<feature type="compositionally biased region" description="Low complexity" evidence="1">
    <location>
        <begin position="432"/>
        <end position="449"/>
    </location>
</feature>
<reference evidence="2 3" key="1">
    <citation type="submission" date="2013-09" db="EMBL/GenBank/DDBJ databases">
        <title>Complete genome sequence of Corynebacterium doosanense CAU 212(T) (=DSM 45436(T)), isolated from activated sludge.</title>
        <authorList>
            <person name="Schaffert L."/>
            <person name="Albersmeier A."/>
            <person name="Kalinowski J."/>
            <person name="Ruckert C."/>
        </authorList>
    </citation>
    <scope>NUCLEOTIDE SEQUENCE [LARGE SCALE GENOMIC DNA]</scope>
    <source>
        <strain evidence="2 3">CAU 212</strain>
    </source>
</reference>
<proteinExistence type="predicted"/>
<gene>
    <name evidence="2" type="ORF">CDOO_05560</name>
</gene>
<protein>
    <recommendedName>
        <fullName evidence="4">PPE family domain-containing protein</fullName>
    </recommendedName>
</protein>
<feature type="region of interest" description="Disordered" evidence="1">
    <location>
        <begin position="407"/>
        <end position="493"/>
    </location>
</feature>
<feature type="region of interest" description="Disordered" evidence="1">
    <location>
        <begin position="358"/>
        <end position="392"/>
    </location>
</feature>
<dbReference type="AlphaFoldDB" id="A0A097IJH7"/>
<dbReference type="HOGENOM" id="CLU_031867_1_0_11"/>
<feature type="compositionally biased region" description="Gly residues" evidence="1">
    <location>
        <begin position="375"/>
        <end position="387"/>
    </location>
</feature>
<feature type="compositionally biased region" description="Polar residues" evidence="1">
    <location>
        <begin position="450"/>
        <end position="462"/>
    </location>
</feature>
<dbReference type="EMBL" id="CP006764">
    <property type="protein sequence ID" value="AIT62258.1"/>
    <property type="molecule type" value="Genomic_DNA"/>
</dbReference>
<feature type="region of interest" description="Disordered" evidence="1">
    <location>
        <begin position="306"/>
        <end position="326"/>
    </location>
</feature>
<keyword evidence="3" id="KW-1185">Reference proteome</keyword>
<dbReference type="Proteomes" id="UP000029914">
    <property type="component" value="Chromosome"/>
</dbReference>
<dbReference type="KEGG" id="cdo:CDOO_05560"/>
<name>A0A097IJH7_9CORY</name>
<dbReference type="STRING" id="558173.CDOO_05560"/>
<accession>A0A097IJH7</accession>
<feature type="compositionally biased region" description="Gly residues" evidence="1">
    <location>
        <begin position="407"/>
        <end position="416"/>
    </location>
</feature>
<sequence>MFKTLGSELGTVSQNLRTTGGAFAAQDSTASVAFDLADTGGMVQRSVEKLSARDTTGTSPLHKEPVLVAPDISVTTLLGKLTASNSGAAVASQGIWNELALRTADIAEGMYGLANYIGGSNSGAAPDAIGARLRNVAARTRVISGNSGIFQNNLGALESFRTERTANVATAKASLDAMRATGPEGMAAAEVAEKMFLLQYAATTQASLTGLIPPVVNLTTPDLANPGQSLDIGMNEVPGTGMRYSTNGVVVPQALADQVLDYAAKNPGSFEAINSVTRDMASHAGGDLDQGLFSPQGIGTEAATTTGGFPPAPTLGGAGPASTGLTPSLAASPSGVSNPGLAALNGAGAGLTPLSAPGVGVTGTRSSTAHQPAVGTGGVAGQRGGAGIEALPGNARSLNSSLRSGPIGGSAFGAGQGSAAAPNGEGEAARRSPGPATASNSPSASGNSAQQGRATGGSSPAMANSGRGAAKENKRSKVRSVVSQVEREGNLRDLLGQKKAVVPGVIGDWVREDPALAGQER</sequence>
<evidence type="ECO:0000256" key="1">
    <source>
        <dbReference type="SAM" id="MobiDB-lite"/>
    </source>
</evidence>
<evidence type="ECO:0000313" key="2">
    <source>
        <dbReference type="EMBL" id="AIT62258.1"/>
    </source>
</evidence>
<evidence type="ECO:0008006" key="4">
    <source>
        <dbReference type="Google" id="ProtNLM"/>
    </source>
</evidence>
<evidence type="ECO:0000313" key="3">
    <source>
        <dbReference type="Proteomes" id="UP000029914"/>
    </source>
</evidence>
<organism evidence="2 3">
    <name type="scientific">Corynebacterium doosanense CAU 212 = DSM 45436</name>
    <dbReference type="NCBI Taxonomy" id="558173"/>
    <lineage>
        <taxon>Bacteria</taxon>
        <taxon>Bacillati</taxon>
        <taxon>Actinomycetota</taxon>
        <taxon>Actinomycetes</taxon>
        <taxon>Mycobacteriales</taxon>
        <taxon>Corynebacteriaceae</taxon>
        <taxon>Corynebacterium</taxon>
    </lineage>
</organism>